<dbReference type="AlphaFoldDB" id="A0AAV5FS66"/>
<gene>
    <name evidence="2" type="primary">gb26556</name>
    <name evidence="2" type="ORF">PR202_gb26556</name>
</gene>
<accession>A0AAV5FS66</accession>
<sequence>MWLCVLHGGGDANLAAAVPVSRPRAAAGFHIVGSRPIPAGASRQSLPPAFRFTDDKRPIPSCPDALHNR</sequence>
<dbReference type="EMBL" id="BQKI01000095">
    <property type="protein sequence ID" value="GJN37583.1"/>
    <property type="molecule type" value="Genomic_DNA"/>
</dbReference>
<evidence type="ECO:0000313" key="3">
    <source>
        <dbReference type="Proteomes" id="UP001054889"/>
    </source>
</evidence>
<protein>
    <submittedName>
        <fullName evidence="2">Uncharacterized protein</fullName>
    </submittedName>
</protein>
<name>A0AAV5FS66_ELECO</name>
<evidence type="ECO:0000313" key="2">
    <source>
        <dbReference type="EMBL" id="GJN37583.1"/>
    </source>
</evidence>
<feature type="region of interest" description="Disordered" evidence="1">
    <location>
        <begin position="39"/>
        <end position="69"/>
    </location>
</feature>
<reference evidence="2" key="2">
    <citation type="submission" date="2021-12" db="EMBL/GenBank/DDBJ databases">
        <title>Resequencing data analysis of finger millet.</title>
        <authorList>
            <person name="Hatakeyama M."/>
            <person name="Aluri S."/>
            <person name="Balachadran M.T."/>
            <person name="Sivarajan S.R."/>
            <person name="Poveda L."/>
            <person name="Shimizu-Inatsugi R."/>
            <person name="Schlapbach R."/>
            <person name="Sreeman S.M."/>
            <person name="Shimizu K.K."/>
        </authorList>
    </citation>
    <scope>NUCLEOTIDE SEQUENCE</scope>
</reference>
<keyword evidence="3" id="KW-1185">Reference proteome</keyword>
<reference evidence="2" key="1">
    <citation type="journal article" date="2018" name="DNA Res.">
        <title>Multiple hybrid de novo genome assembly of finger millet, an orphan allotetraploid crop.</title>
        <authorList>
            <person name="Hatakeyama M."/>
            <person name="Aluri S."/>
            <person name="Balachadran M.T."/>
            <person name="Sivarajan S.R."/>
            <person name="Patrignani A."/>
            <person name="Gruter S."/>
            <person name="Poveda L."/>
            <person name="Shimizu-Inatsugi R."/>
            <person name="Baeten J."/>
            <person name="Francoijs K.J."/>
            <person name="Nataraja K.N."/>
            <person name="Reddy Y.A.N."/>
            <person name="Phadnis S."/>
            <person name="Ravikumar R.L."/>
            <person name="Schlapbach R."/>
            <person name="Sreeman S.M."/>
            <person name="Shimizu K.K."/>
        </authorList>
    </citation>
    <scope>NUCLEOTIDE SEQUENCE</scope>
</reference>
<dbReference type="Proteomes" id="UP001054889">
    <property type="component" value="Unassembled WGS sequence"/>
</dbReference>
<proteinExistence type="predicted"/>
<comment type="caution">
    <text evidence="2">The sequence shown here is derived from an EMBL/GenBank/DDBJ whole genome shotgun (WGS) entry which is preliminary data.</text>
</comment>
<organism evidence="2 3">
    <name type="scientific">Eleusine coracana subsp. coracana</name>
    <dbReference type="NCBI Taxonomy" id="191504"/>
    <lineage>
        <taxon>Eukaryota</taxon>
        <taxon>Viridiplantae</taxon>
        <taxon>Streptophyta</taxon>
        <taxon>Embryophyta</taxon>
        <taxon>Tracheophyta</taxon>
        <taxon>Spermatophyta</taxon>
        <taxon>Magnoliopsida</taxon>
        <taxon>Liliopsida</taxon>
        <taxon>Poales</taxon>
        <taxon>Poaceae</taxon>
        <taxon>PACMAD clade</taxon>
        <taxon>Chloridoideae</taxon>
        <taxon>Cynodonteae</taxon>
        <taxon>Eleusininae</taxon>
        <taxon>Eleusine</taxon>
    </lineage>
</organism>
<evidence type="ECO:0000256" key="1">
    <source>
        <dbReference type="SAM" id="MobiDB-lite"/>
    </source>
</evidence>